<reference evidence="1 2" key="1">
    <citation type="journal article" date="2016" name="Sci. Rep.">
        <title>Metabolic traits of an uncultured archaeal lineage -MSBL1- from brine pools of the Red Sea.</title>
        <authorList>
            <person name="Mwirichia R."/>
            <person name="Alam I."/>
            <person name="Rashid M."/>
            <person name="Vinu M."/>
            <person name="Ba-Alawi W."/>
            <person name="Anthony Kamau A."/>
            <person name="Kamanda Ngugi D."/>
            <person name="Goker M."/>
            <person name="Klenk H.P."/>
            <person name="Bajic V."/>
            <person name="Stingl U."/>
        </authorList>
    </citation>
    <scope>NUCLEOTIDE SEQUENCE [LARGE SCALE GENOMIC DNA]</scope>
    <source>
        <strain evidence="1">SCGC-AAA259I07</strain>
    </source>
</reference>
<evidence type="ECO:0000313" key="2">
    <source>
        <dbReference type="Proteomes" id="UP000070155"/>
    </source>
</evidence>
<dbReference type="AlphaFoldDB" id="A0A133UKF6"/>
<name>A0A133UKF6_9EURY</name>
<organism evidence="1 2">
    <name type="scientific">candidate division MSBL1 archaeon SCGC-AAA259I07</name>
    <dbReference type="NCBI Taxonomy" id="1698266"/>
    <lineage>
        <taxon>Archaea</taxon>
        <taxon>Methanobacteriati</taxon>
        <taxon>Methanobacteriota</taxon>
        <taxon>candidate division MSBL1</taxon>
    </lineage>
</organism>
<gene>
    <name evidence="1" type="ORF">AKJ36_02425</name>
</gene>
<protein>
    <submittedName>
        <fullName evidence="1">Uncharacterized protein</fullName>
    </submittedName>
</protein>
<evidence type="ECO:0000313" key="1">
    <source>
        <dbReference type="EMBL" id="KXA94674.1"/>
    </source>
</evidence>
<keyword evidence="2" id="KW-1185">Reference proteome</keyword>
<dbReference type="EMBL" id="LHXQ01000034">
    <property type="protein sequence ID" value="KXA94674.1"/>
    <property type="molecule type" value="Genomic_DNA"/>
</dbReference>
<proteinExistence type="predicted"/>
<comment type="caution">
    <text evidence="1">The sequence shown here is derived from an EMBL/GenBank/DDBJ whole genome shotgun (WGS) entry which is preliminary data.</text>
</comment>
<accession>A0A133UKF6</accession>
<dbReference type="Proteomes" id="UP000070155">
    <property type="component" value="Unassembled WGS sequence"/>
</dbReference>
<sequence length="70" mass="8375">MAEQLIMFDIFDIASYVSLKVIFKYIFKSCNKDFTKEYNPQVVKNVQNFFFLYFIRISDVNNFSSPCYNS</sequence>